<evidence type="ECO:0000259" key="11">
    <source>
        <dbReference type="PROSITE" id="PS50014"/>
    </source>
</evidence>
<keyword evidence="7" id="KW-0539">Nucleus</keyword>
<dbReference type="Pfam" id="PF13832">
    <property type="entry name" value="zf-HC5HC2H_2"/>
    <property type="match status" value="1"/>
</dbReference>
<dbReference type="EMBL" id="LUGH01000064">
    <property type="protein sequence ID" value="OBZ90097.1"/>
    <property type="molecule type" value="Genomic_DNA"/>
</dbReference>
<dbReference type="Gene3D" id="3.30.40.10">
    <property type="entry name" value="Zinc/RING finger domain, C3HC4 (zinc finger)"/>
    <property type="match status" value="2"/>
</dbReference>
<comment type="caution">
    <text evidence="14">The sequence shown here is derived from an EMBL/GenBank/DDBJ whole genome shotgun (WGS) entry which is preliminary data.</text>
</comment>
<keyword evidence="6 8" id="KW-0103">Bromodomain</keyword>
<organism evidence="14 15">
    <name type="scientific">Choanephora cucurbitarum</name>
    <dbReference type="NCBI Taxonomy" id="101091"/>
    <lineage>
        <taxon>Eukaryota</taxon>
        <taxon>Fungi</taxon>
        <taxon>Fungi incertae sedis</taxon>
        <taxon>Mucoromycota</taxon>
        <taxon>Mucoromycotina</taxon>
        <taxon>Mucoromycetes</taxon>
        <taxon>Mucorales</taxon>
        <taxon>Mucorineae</taxon>
        <taxon>Choanephoraceae</taxon>
        <taxon>Choanephoroideae</taxon>
        <taxon>Choanephora</taxon>
    </lineage>
</organism>
<dbReference type="PROSITE" id="PS51805">
    <property type="entry name" value="EPHD"/>
    <property type="match status" value="1"/>
</dbReference>
<dbReference type="PANTHER" id="PTHR13793">
    <property type="entry name" value="PHD FINGER PROTEINS"/>
    <property type="match status" value="1"/>
</dbReference>
<feature type="region of interest" description="Disordered" evidence="10">
    <location>
        <begin position="862"/>
        <end position="905"/>
    </location>
</feature>
<dbReference type="Pfam" id="PF13831">
    <property type="entry name" value="PHD_2"/>
    <property type="match status" value="1"/>
</dbReference>
<dbReference type="InterPro" id="IPR011011">
    <property type="entry name" value="Znf_FYVE_PHD"/>
</dbReference>
<evidence type="ECO:0000259" key="13">
    <source>
        <dbReference type="PROSITE" id="PS51805"/>
    </source>
</evidence>
<dbReference type="FunCoup" id="A0A1C7NLY2">
    <property type="interactions" value="44"/>
</dbReference>
<comment type="subcellular location">
    <subcellularLocation>
        <location evidence="1">Nucleus</location>
    </subcellularLocation>
</comment>
<sequence length="1036" mass="120289">MSRHTRRGRPKRGSTLAALHSNAHKELAVSHSAIHDLDVKKPIAVLQLPSTTTTRAGQLNQRKSIELLENTQNTLARNIELTKLPQVHYTKQQAFGETTQTEDEEDSDYRMQQQYQEDQLLAQYYQMQKHNDNPQDAANHYREILKQSQLYKRPENHYIHYNEPSDVELYDIVEYDMDEQDQCWLQLYNKERRKESLDDVSPFLFECIMDKLEKEWLNLIKNAPKPITEDIVLPEDSACAVCDDTEVENSNAIVFCDGCNVAVHQECYGIPYIPEGQWLCRKCMISPENPVSCLFCPNEGGAFKQTNTNQWGHLLCAIWIPEVGVGNPIYMEPIEMIENIPKSRWKLTCSICRIKEGACIQCDNKHCFLAFHVTCAKAAGLCMKMNNINESDGVVLKAYCQKHTPREHIQQTRFNKVSAIQHTNEDDYQEEEEEDVYVNSVLPKKRLNAKDHKIARAHQHQYSTGAPIAPDLILQKIDRLPWVYLSGIRKLPQLVNAVSHYWSLKRESRRGAPLLKRLHLEPWTAVSKHDEDMHGVKAQFVSHLRTDLEKIRMLSEQVQKRERLKLERTRKQKAYLEMILFPLEHVARPLLEELIEKDRKRLFYHPVQVKDEPQYHTIIKKPMCFSIIEQKLNLHKYQCLSDFLADLQLIWENGMRYNPLGTSHHKVASKLKTASLKLFPLAEERMRRFELLENGIWNQPMDDTIFDYEKLDDDEEEEEIESSDDKPMEVEMITPSPEKSDEQQQEEPEKEIKAEQEVILNQLDIKSPSTDYRQKEEVNADSKKARKRRHSGSIITPVPRLTRSAGLEASIQELTKRAKISHEARTLFASYNGVSHLNRPTESYKENRKKPAPIGWVYLEDEEEEEEENDDHNSESSSVYHQQGGEQKKTKPSKPKRNDMPVPNFNRGEIVWARVTGYPSHPAKFLNYSDEEAGPKLVANRRYAGDVLVEFLKVPEMHRYGWVGRHTICEMGDPNVDRAKLMEALKQKTRRPAFIQEAKEGYRCAGSILGLDPEPLLKSVFDTAQTSKRHHKKNKH</sequence>
<evidence type="ECO:0000256" key="8">
    <source>
        <dbReference type="PROSITE-ProRule" id="PRU00035"/>
    </source>
</evidence>
<dbReference type="FunFam" id="3.30.40.10:FF:000008">
    <property type="entry name" value="Bromodomain containing 1, isoform CRA_a"/>
    <property type="match status" value="1"/>
</dbReference>
<dbReference type="PROSITE" id="PS50016">
    <property type="entry name" value="ZF_PHD_2"/>
    <property type="match status" value="1"/>
</dbReference>
<dbReference type="SUPFAM" id="SSF47370">
    <property type="entry name" value="Bromodomain"/>
    <property type="match status" value="1"/>
</dbReference>
<feature type="domain" description="PHD-type" evidence="13">
    <location>
        <begin position="290"/>
        <end position="404"/>
    </location>
</feature>
<feature type="domain" description="Bromo" evidence="11">
    <location>
        <begin position="603"/>
        <end position="665"/>
    </location>
</feature>
<dbReference type="PROSITE" id="PS50014">
    <property type="entry name" value="BROMODOMAIN_2"/>
    <property type="match status" value="1"/>
</dbReference>
<dbReference type="GO" id="GO:0005634">
    <property type="term" value="C:nucleus"/>
    <property type="evidence" value="ECO:0007669"/>
    <property type="project" value="UniProtKB-SubCell"/>
</dbReference>
<dbReference type="AlphaFoldDB" id="A0A1C7NLY2"/>
<gene>
    <name evidence="14" type="primary">BRPF1_0</name>
    <name evidence="14" type="ORF">A0J61_01861</name>
</gene>
<dbReference type="InterPro" id="IPR019787">
    <property type="entry name" value="Znf_PHD-finger"/>
</dbReference>
<evidence type="ECO:0000259" key="12">
    <source>
        <dbReference type="PROSITE" id="PS50016"/>
    </source>
</evidence>
<dbReference type="CDD" id="cd15492">
    <property type="entry name" value="PHD_BRPF_JADE_like"/>
    <property type="match status" value="1"/>
</dbReference>
<keyword evidence="15" id="KW-1185">Reference proteome</keyword>
<feature type="region of interest" description="Disordered" evidence="10">
    <location>
        <begin position="713"/>
        <end position="796"/>
    </location>
</feature>
<dbReference type="Pfam" id="PF00439">
    <property type="entry name" value="Bromodomain"/>
    <property type="match status" value="1"/>
</dbReference>
<dbReference type="Pfam" id="PF10513">
    <property type="entry name" value="EPL1"/>
    <property type="match status" value="1"/>
</dbReference>
<dbReference type="STRING" id="101091.A0A1C7NLY2"/>
<keyword evidence="3" id="KW-0677">Repeat</keyword>
<evidence type="ECO:0000256" key="2">
    <source>
        <dbReference type="ARBA" id="ARBA00022723"/>
    </source>
</evidence>
<evidence type="ECO:0000256" key="10">
    <source>
        <dbReference type="SAM" id="MobiDB-lite"/>
    </source>
</evidence>
<dbReference type="InterPro" id="IPR019542">
    <property type="entry name" value="Enhancer_polycomb-like_N"/>
</dbReference>
<dbReference type="PRINTS" id="PR00503">
    <property type="entry name" value="BROMODOMAIN"/>
</dbReference>
<dbReference type="InterPro" id="IPR013083">
    <property type="entry name" value="Znf_RING/FYVE/PHD"/>
</dbReference>
<dbReference type="GO" id="GO:0006325">
    <property type="term" value="P:chromatin organization"/>
    <property type="evidence" value="ECO:0007669"/>
    <property type="project" value="UniProtKB-ARBA"/>
</dbReference>
<keyword evidence="5" id="KW-0862">Zinc</keyword>
<dbReference type="InterPro" id="IPR001487">
    <property type="entry name" value="Bromodomain"/>
</dbReference>
<evidence type="ECO:0000256" key="7">
    <source>
        <dbReference type="ARBA" id="ARBA00023242"/>
    </source>
</evidence>
<dbReference type="Proteomes" id="UP000093000">
    <property type="component" value="Unassembled WGS sequence"/>
</dbReference>
<dbReference type="GO" id="GO:0006357">
    <property type="term" value="P:regulation of transcription by RNA polymerase II"/>
    <property type="evidence" value="ECO:0007669"/>
    <property type="project" value="TreeGrafter"/>
</dbReference>
<dbReference type="SMART" id="SM00249">
    <property type="entry name" value="PHD"/>
    <property type="match status" value="2"/>
</dbReference>
<dbReference type="Gene3D" id="1.20.920.10">
    <property type="entry name" value="Bromodomain-like"/>
    <property type="match status" value="1"/>
</dbReference>
<evidence type="ECO:0000256" key="1">
    <source>
        <dbReference type="ARBA" id="ARBA00004123"/>
    </source>
</evidence>
<dbReference type="InParanoid" id="A0A1C7NLY2"/>
<dbReference type="SMART" id="SM00297">
    <property type="entry name" value="BROMO"/>
    <property type="match status" value="1"/>
</dbReference>
<dbReference type="InterPro" id="IPR001965">
    <property type="entry name" value="Znf_PHD"/>
</dbReference>
<dbReference type="FunFam" id="3.30.40.10:FF:000007">
    <property type="entry name" value="Bromodomain containing 1, isoform CRA_b"/>
    <property type="match status" value="1"/>
</dbReference>
<dbReference type="InterPro" id="IPR050701">
    <property type="entry name" value="Histone_Mod_Regulator"/>
</dbReference>
<proteinExistence type="predicted"/>
<feature type="compositionally biased region" description="Basic and acidic residues" evidence="10">
    <location>
        <begin position="772"/>
        <end position="783"/>
    </location>
</feature>
<protein>
    <submittedName>
        <fullName evidence="14">Peregrin</fullName>
    </submittedName>
</protein>
<evidence type="ECO:0000256" key="5">
    <source>
        <dbReference type="ARBA" id="ARBA00022833"/>
    </source>
</evidence>
<evidence type="ECO:0000256" key="6">
    <source>
        <dbReference type="ARBA" id="ARBA00023117"/>
    </source>
</evidence>
<dbReference type="PROSITE" id="PS01359">
    <property type="entry name" value="ZF_PHD_1"/>
    <property type="match status" value="1"/>
</dbReference>
<keyword evidence="4 9" id="KW-0863">Zinc-finger</keyword>
<dbReference type="Gene3D" id="2.30.30.140">
    <property type="match status" value="1"/>
</dbReference>
<feature type="compositionally biased region" description="Acidic residues" evidence="10">
    <location>
        <begin position="713"/>
        <end position="722"/>
    </location>
</feature>
<dbReference type="GO" id="GO:0008270">
    <property type="term" value="F:zinc ion binding"/>
    <property type="evidence" value="ECO:0007669"/>
    <property type="project" value="UniProtKB-KW"/>
</dbReference>
<dbReference type="InterPro" id="IPR019786">
    <property type="entry name" value="Zinc_finger_PHD-type_CS"/>
</dbReference>
<dbReference type="OrthoDB" id="20839at2759"/>
<evidence type="ECO:0000313" key="14">
    <source>
        <dbReference type="EMBL" id="OBZ90097.1"/>
    </source>
</evidence>
<dbReference type="InterPro" id="IPR036427">
    <property type="entry name" value="Bromodomain-like_sf"/>
</dbReference>
<evidence type="ECO:0000256" key="9">
    <source>
        <dbReference type="PROSITE-ProRule" id="PRU00146"/>
    </source>
</evidence>
<evidence type="ECO:0000313" key="15">
    <source>
        <dbReference type="Proteomes" id="UP000093000"/>
    </source>
</evidence>
<dbReference type="CDD" id="cd04369">
    <property type="entry name" value="Bromodomain"/>
    <property type="match status" value="1"/>
</dbReference>
<evidence type="ECO:0000256" key="3">
    <source>
        <dbReference type="ARBA" id="ARBA00022737"/>
    </source>
</evidence>
<keyword evidence="2" id="KW-0479">Metal-binding</keyword>
<dbReference type="SUPFAM" id="SSF57903">
    <property type="entry name" value="FYVE/PHD zinc finger"/>
    <property type="match status" value="1"/>
</dbReference>
<feature type="domain" description="PHD-type" evidence="12">
    <location>
        <begin position="236"/>
        <end position="286"/>
    </location>
</feature>
<reference evidence="14 15" key="1">
    <citation type="submission" date="2016-03" db="EMBL/GenBank/DDBJ databases">
        <title>Choanephora cucurbitarum.</title>
        <authorList>
            <person name="Min B."/>
            <person name="Park H."/>
            <person name="Park J.-H."/>
            <person name="Shin H.-D."/>
            <person name="Choi I.-G."/>
        </authorList>
    </citation>
    <scope>NUCLEOTIDE SEQUENCE [LARGE SCALE GENOMIC DNA]</scope>
    <source>
        <strain evidence="14 15">KUS-F28377</strain>
    </source>
</reference>
<name>A0A1C7NLY2_9FUNG</name>
<dbReference type="InterPro" id="IPR034732">
    <property type="entry name" value="EPHD"/>
</dbReference>
<evidence type="ECO:0000256" key="4">
    <source>
        <dbReference type="ARBA" id="ARBA00022771"/>
    </source>
</evidence>
<dbReference type="PANTHER" id="PTHR13793:SF107">
    <property type="entry name" value="BROMODOMAIN-CONTAINING PROTEIN HOMOLOG"/>
    <property type="match status" value="1"/>
</dbReference>
<dbReference type="SUPFAM" id="SSF63748">
    <property type="entry name" value="Tudor/PWWP/MBT"/>
    <property type="match status" value="1"/>
</dbReference>
<accession>A0A1C7NLY2</accession>